<name>A0A506QI63_9GAMM</name>
<dbReference type="AlphaFoldDB" id="A0A506QI63"/>
<evidence type="ECO:0000256" key="1">
    <source>
        <dbReference type="SAM" id="SignalP"/>
    </source>
</evidence>
<keyword evidence="1" id="KW-0732">Signal</keyword>
<proteinExistence type="predicted"/>
<dbReference type="OrthoDB" id="148878at2"/>
<organism evidence="2 3">
    <name type="scientific">Pantoea deleyi</name>
    <dbReference type="NCBI Taxonomy" id="470932"/>
    <lineage>
        <taxon>Bacteria</taxon>
        <taxon>Pseudomonadati</taxon>
        <taxon>Pseudomonadota</taxon>
        <taxon>Gammaproteobacteria</taxon>
        <taxon>Enterobacterales</taxon>
        <taxon>Erwiniaceae</taxon>
        <taxon>Pantoea</taxon>
    </lineage>
</organism>
<dbReference type="Pfam" id="PF03891">
    <property type="entry name" value="DUF333"/>
    <property type="match status" value="1"/>
</dbReference>
<dbReference type="EMBL" id="VHJA01000047">
    <property type="protein sequence ID" value="TPV45206.1"/>
    <property type="molecule type" value="Genomic_DNA"/>
</dbReference>
<protein>
    <submittedName>
        <fullName evidence="2">DUF333 domain-containing protein</fullName>
    </submittedName>
</protein>
<gene>
    <name evidence="2" type="ORF">FJW01_06255</name>
</gene>
<reference evidence="2 3" key="1">
    <citation type="submission" date="2019-06" db="EMBL/GenBank/DDBJ databases">
        <title>Taxogenomics and systematics of the genus Pantoea.</title>
        <authorList>
            <person name="Tambong J.T."/>
        </authorList>
    </citation>
    <scope>NUCLEOTIDE SEQUENCE [LARGE SCALE GENOMIC DNA]</scope>
    <source>
        <strain evidence="2 3">LMG 24200</strain>
    </source>
</reference>
<evidence type="ECO:0000313" key="2">
    <source>
        <dbReference type="EMBL" id="TPV45206.1"/>
    </source>
</evidence>
<keyword evidence="3" id="KW-1185">Reference proteome</keyword>
<feature type="signal peptide" evidence="1">
    <location>
        <begin position="1"/>
        <end position="21"/>
    </location>
</feature>
<accession>A0A506QI63</accession>
<dbReference type="InterPro" id="IPR005590">
    <property type="entry name" value="DUF333"/>
</dbReference>
<dbReference type="RefSeq" id="WP_128085430.1">
    <property type="nucleotide sequence ID" value="NZ_CP071406.1"/>
</dbReference>
<feature type="chain" id="PRO_5022701060" evidence="1">
    <location>
        <begin position="22"/>
        <end position="80"/>
    </location>
</feature>
<evidence type="ECO:0000313" key="3">
    <source>
        <dbReference type="Proteomes" id="UP000317747"/>
    </source>
</evidence>
<sequence>MATGFKLIALSLTVLCLQACAPHSDKQQRLAMRNPASVWCLQRGGELVQGSAPDNSTHYCLLPDGERIEQWALFHRDHPQ</sequence>
<dbReference type="Proteomes" id="UP000317747">
    <property type="component" value="Unassembled WGS sequence"/>
</dbReference>
<comment type="caution">
    <text evidence="2">The sequence shown here is derived from an EMBL/GenBank/DDBJ whole genome shotgun (WGS) entry which is preliminary data.</text>
</comment>